<comment type="subcellular location">
    <subcellularLocation>
        <location evidence="2">Endomembrane system</location>
    </subcellularLocation>
    <subcellularLocation>
        <location evidence="1">Membrane</location>
        <topology evidence="1">Multi-pass membrane protein</topology>
    </subcellularLocation>
</comment>
<dbReference type="PROSITE" id="PS50929">
    <property type="entry name" value="ABC_TM1F"/>
    <property type="match status" value="2"/>
</dbReference>
<evidence type="ECO:0000259" key="14">
    <source>
        <dbReference type="PROSITE" id="PS50893"/>
    </source>
</evidence>
<evidence type="ECO:0000256" key="6">
    <source>
        <dbReference type="ARBA" id="ARBA00022737"/>
    </source>
</evidence>
<keyword evidence="8" id="KW-0067">ATP-binding</keyword>
<evidence type="ECO:0000256" key="13">
    <source>
        <dbReference type="SAM" id="Phobius"/>
    </source>
</evidence>
<dbReference type="InterPro" id="IPR011527">
    <property type="entry name" value="ABC1_TM_dom"/>
</dbReference>
<evidence type="ECO:0000256" key="12">
    <source>
        <dbReference type="SAM" id="MobiDB-lite"/>
    </source>
</evidence>
<feature type="transmembrane region" description="Helical" evidence="13">
    <location>
        <begin position="1901"/>
        <end position="1922"/>
    </location>
</feature>
<organism evidence="16 17">
    <name type="scientific">Colletotrichum chrysophilum</name>
    <dbReference type="NCBI Taxonomy" id="1836956"/>
    <lineage>
        <taxon>Eukaryota</taxon>
        <taxon>Fungi</taxon>
        <taxon>Dikarya</taxon>
        <taxon>Ascomycota</taxon>
        <taxon>Pezizomycotina</taxon>
        <taxon>Sordariomycetes</taxon>
        <taxon>Hypocreomycetidae</taxon>
        <taxon>Glomerellales</taxon>
        <taxon>Glomerellaceae</taxon>
        <taxon>Colletotrichum</taxon>
        <taxon>Colletotrichum gloeosporioides species complex</taxon>
    </lineage>
</organism>
<feature type="transmembrane region" description="Helical" evidence="13">
    <location>
        <begin position="1354"/>
        <end position="1374"/>
    </location>
</feature>
<dbReference type="SUPFAM" id="SSF52540">
    <property type="entry name" value="P-loop containing nucleoside triphosphate hydrolases"/>
    <property type="match status" value="2"/>
</dbReference>
<feature type="domain" description="ABC transporter" evidence="14">
    <location>
        <begin position="2226"/>
        <end position="2466"/>
    </location>
</feature>
<dbReference type="Pfam" id="PF04388">
    <property type="entry name" value="Hamartin"/>
    <property type="match status" value="1"/>
</dbReference>
<keyword evidence="5 13" id="KW-0812">Transmembrane</keyword>
<keyword evidence="7" id="KW-0547">Nucleotide-binding</keyword>
<feature type="transmembrane region" description="Helical" evidence="13">
    <location>
        <begin position="2047"/>
        <end position="2065"/>
    </location>
</feature>
<dbReference type="Proteomes" id="UP001243330">
    <property type="component" value="Unassembled WGS sequence"/>
</dbReference>
<dbReference type="GO" id="GO:0005524">
    <property type="term" value="F:ATP binding"/>
    <property type="evidence" value="ECO:0007669"/>
    <property type="project" value="UniProtKB-KW"/>
</dbReference>
<dbReference type="Pfam" id="PF00005">
    <property type="entry name" value="ABC_tran"/>
    <property type="match status" value="2"/>
</dbReference>
<feature type="transmembrane region" description="Helical" evidence="13">
    <location>
        <begin position="1485"/>
        <end position="1508"/>
    </location>
</feature>
<feature type="region of interest" description="Disordered" evidence="12">
    <location>
        <begin position="432"/>
        <end position="524"/>
    </location>
</feature>
<feature type="domain" description="ABC transporter" evidence="14">
    <location>
        <begin position="1553"/>
        <end position="1827"/>
    </location>
</feature>
<dbReference type="SUPFAM" id="SSF48371">
    <property type="entry name" value="ARM repeat"/>
    <property type="match status" value="1"/>
</dbReference>
<keyword evidence="17" id="KW-1185">Reference proteome</keyword>
<feature type="region of interest" description="Disordered" evidence="12">
    <location>
        <begin position="1021"/>
        <end position="1127"/>
    </location>
</feature>
<dbReference type="FunFam" id="3.40.50.300:FF:000913">
    <property type="entry name" value="ABC multidrug transporter SitT"/>
    <property type="match status" value="1"/>
</dbReference>
<feature type="transmembrane region" description="Helical" evidence="13">
    <location>
        <begin position="1380"/>
        <end position="1397"/>
    </location>
</feature>
<evidence type="ECO:0000256" key="4">
    <source>
        <dbReference type="ARBA" id="ARBA00022448"/>
    </source>
</evidence>
<dbReference type="SMART" id="SM00382">
    <property type="entry name" value="AAA"/>
    <property type="match status" value="2"/>
</dbReference>
<dbReference type="InterPro" id="IPR003593">
    <property type="entry name" value="AAA+_ATPase"/>
</dbReference>
<feature type="transmembrane region" description="Helical" evidence="13">
    <location>
        <begin position="1942"/>
        <end position="1960"/>
    </location>
</feature>
<dbReference type="PROSITE" id="PS00211">
    <property type="entry name" value="ABC_TRANSPORTER_1"/>
    <property type="match status" value="2"/>
</dbReference>
<comment type="caution">
    <text evidence="16">The sequence shown here is derived from an EMBL/GenBank/DDBJ whole genome shotgun (WGS) entry which is preliminary data.</text>
</comment>
<dbReference type="CDD" id="cd18577">
    <property type="entry name" value="ABC_6TM_Pgp_ABCB1_D1_like"/>
    <property type="match status" value="1"/>
</dbReference>
<evidence type="ECO:0000313" key="17">
    <source>
        <dbReference type="Proteomes" id="UP001243330"/>
    </source>
</evidence>
<dbReference type="InterPro" id="IPR016024">
    <property type="entry name" value="ARM-type_fold"/>
</dbReference>
<evidence type="ECO:0000256" key="10">
    <source>
        <dbReference type="ARBA" id="ARBA00023136"/>
    </source>
</evidence>
<feature type="region of interest" description="Disordered" evidence="12">
    <location>
        <begin position="864"/>
        <end position="901"/>
    </location>
</feature>
<feature type="compositionally biased region" description="Polar residues" evidence="12">
    <location>
        <begin position="474"/>
        <end position="484"/>
    </location>
</feature>
<dbReference type="GO" id="GO:0005743">
    <property type="term" value="C:mitochondrial inner membrane"/>
    <property type="evidence" value="ECO:0007669"/>
    <property type="project" value="TreeGrafter"/>
</dbReference>
<feature type="compositionally biased region" description="Low complexity" evidence="12">
    <location>
        <begin position="485"/>
        <end position="499"/>
    </location>
</feature>
<feature type="domain" description="ABC transmembrane type-1" evidence="15">
    <location>
        <begin position="1229"/>
        <end position="1522"/>
    </location>
</feature>
<evidence type="ECO:0000256" key="1">
    <source>
        <dbReference type="ARBA" id="ARBA00004141"/>
    </source>
</evidence>
<keyword evidence="9 13" id="KW-1133">Transmembrane helix</keyword>
<dbReference type="InterPro" id="IPR003439">
    <property type="entry name" value="ABC_transporter-like_ATP-bd"/>
</dbReference>
<dbReference type="PROSITE" id="PS50893">
    <property type="entry name" value="ABC_TRANSPORTER_2"/>
    <property type="match status" value="2"/>
</dbReference>
<feature type="transmembrane region" description="Helical" evidence="13">
    <location>
        <begin position="1225"/>
        <end position="1254"/>
    </location>
</feature>
<feature type="compositionally biased region" description="Low complexity" evidence="12">
    <location>
        <begin position="931"/>
        <end position="953"/>
    </location>
</feature>
<dbReference type="PANTHER" id="PTHR43394">
    <property type="entry name" value="ATP-DEPENDENT PERMEASE MDL1, MITOCHONDRIAL"/>
    <property type="match status" value="1"/>
</dbReference>
<dbReference type="EMBL" id="JAQOWY010000119">
    <property type="protein sequence ID" value="KAK1850444.1"/>
    <property type="molecule type" value="Genomic_DNA"/>
</dbReference>
<dbReference type="Pfam" id="PF00664">
    <property type="entry name" value="ABC_membrane"/>
    <property type="match status" value="2"/>
</dbReference>
<feature type="compositionally biased region" description="Low complexity" evidence="12">
    <location>
        <begin position="1024"/>
        <end position="1035"/>
    </location>
</feature>
<sequence>MASSASLKDLSKALTSFLSASPSLPFSDDITQVIEAYLNKHEEYSDSSSDRLQDDLLGLYEKHVKGTPSKYAVFIHIFRLLVPVLRTPARLFKWWDILNDPVLENFTREKGLMEESHNATLEVLMLGHVDNDDSTAEPTVNPFAQRLLSSWKDKYYKTQSGNDLTGESSERAIRQALLTYGKKRPKDFLFTLDKSFVRSECRARVARLLCEFVQSQPPHLHQILQTPLFGNLLRCLQQDTSTTVISVAITALIMILPHMPSSLVPHLPNLFNIYARLLFWDSERIGVIEATSDEGEQKASSSGWETCHFSPETDDIDVPHLANYFTILYGLYPINFMDYIRKPQRYLRHANAANPDEVEVQPTEIRHKSERFRQSHLLHPNFYTLTIESEKTDFGRWMTSEPAEVVAECMALRFSADTFAVVNPDVAQAAEGEGSLLSDESDRDGLGPALLSDAAPGAGAESWRTIRTPEEASRASSRVHSTAQRQSSLSSQPSNRNSLEAPRTDVPGDSPTLPPQLNPSSSHTHLQDMIHSNKVIKSGLHQSLANDSVPSLALSHQDSAGEKSSTQLPPPPAISAPSSAADGQTQIAFLQRQLLLLQNDLNFERYLKQQHMAHIGELRRRQVQEAASEAETQNLILNNRTLRKRLEDSKKAEMQIRKESEKSRTLAKKWESDLSAKLRTLREESRKTKLKIQSLQQELHAAREECEKLKKLVCDAEVKELNSKQNMQSIEINAADIDRLRAEVERLLISERNLQAKETERQEALASASQAENKATMLDLKLQAREEELQKTKKLFQTQIGVLNAKLLEAHEGLHNRRTAETKAAVESALAASRAKQAELQKQYTTLMRKYTVLQSQVEEGRFAVGSSNSHTRPDLPFRMDVDGADSTHSTSPVTMRASRSGLHRVLSDNFLPSSYSNTPPIMTNPSTPVPAGASLAPAPSSPLEADEAASPSTTDPRYFGRGGVQNRRKDEKGKGKDDGDKKKKSGVIRGIRGYVSSPHLAGPTCELQLRLTAGITFAYTKRSNPSEPPSTEASAPRRETSLGTAPVNSCPLLQEGFFRRRSDQPRSPFSRVLRTERKQASPTGFGSHNIGPDSLAAVSRTPPPPPTATASHRFLPGGWSNENENSTTEVGLQENTLHDAKAALRSCNFTSMNNVHMWTVIEVIRGRGALNGSKVETRHERRRDQTSAALIRRNIKGPDQAPRSLPLYSINYIRVFTYASRWDFIVYVIAAVASLGAGVTLPLMNILFGQLVGQFTEFFQPNSTLTTSDFEHLLNRQALLIMALFLGRWLLNSINKFCFRMIGIRLSSAVRLHYVQSLFAQSIHTIDSMAPGAPATAITTTSTTLQIGISERLGTFLQFTGTILTALIIAFIWSWDLTLVTSSLLLYITLILAIVLPRVVKGQTETLVADMQGTAVASEALGGIRLVMACGAQKRVIETYDGWVRKAKERAQKTAPIVAAQFGLIFFGMFGAYGLAFWYGTQRFIAGALNNAGVVFVVLMSVMMILTSMERISTPLMAVSKAMVAACELFTVIDAPLPPSGNLKPEIDSHDIIFEDVVFGYPTRPGITVLNELNFRIHPGENIALVGPSGSGKSTIVGLLERWYSLREQPAVPKVNLMPQAAGKAAGEKVPEVTRPSGCIRVGGVDLEDCDLQWWRSQVGLVQQEPFLFNDTIFGNVANGLIGTGLENESEERRRQLVQDACEEAYAHEFICRLPDGYDTKVGDGGAKLSGGQKQRLAIARSIIKQPRIIILDEATSAIDAKSEKVVQAALDRVTKGRTTITIAHRLSTIQKADHIVVLQQGQAVEQGTHQSLMANKYGVYRGLVNAQALNLSDPNDEKANPKLVEFDDASTEKTYANSSKHGGPPSILSDREVVKRKPRGIIWSFGKLMWIQRDKWPSYLGITISAMAVASGTPIQAWLFAKVINVFLLPSDELKKEANFWGLMWMVLAICIGIAWACEGWIGLHTQYFISAVYKKQYLTDMLHQNVSFFDDDENSHGALSSRVGGDAKQLEELLGLNLALLLSGLFTVAGAVLIALLYSPKLGLIAMFVCLPVMLGTGLWKYRQEVQFDQMNSTVFMESSQFATEAIGAIRTVSALTMEPSIKERYEKLLNQHIDAAKRKAQWTSVLYGFADSAGMGCQALVFWYGGRLLAKGEYTMEAFFICLMAIIQGAESASQALSVAPSAAQAAAAADRILDVQESAVGGNSGIRHGDEISKSQGGVRIELRDVHFKYPTRDVVVFDGLNLTIEKGQYAAFVGPSGCGKTTIISLLERFYDVEPNRGEVLCNGINVNHMNVYNYRRNLSLVPQEPIMFRGTIRDNVLFGISEPALISEQRIHDACREAFIHDFIASLPEGYDTQVGQKGVSMSGGQKQRIAIARALIRDPKLLLLDEATSALDSESEKIVQAAFERARQGRTMVAVAHRLSTVQTADVIFVFSEGCVVEKGTHKELLRKKGVYWEMCQSQALDQ</sequence>
<feature type="compositionally biased region" description="Basic and acidic residues" evidence="12">
    <location>
        <begin position="872"/>
        <end position="882"/>
    </location>
</feature>
<feature type="transmembrane region" description="Helical" evidence="13">
    <location>
        <begin position="1456"/>
        <end position="1479"/>
    </location>
</feature>
<dbReference type="GO" id="GO:0012505">
    <property type="term" value="C:endomembrane system"/>
    <property type="evidence" value="ECO:0007669"/>
    <property type="project" value="UniProtKB-SubCell"/>
</dbReference>
<evidence type="ECO:0000256" key="11">
    <source>
        <dbReference type="SAM" id="Coils"/>
    </source>
</evidence>
<feature type="compositionally biased region" description="Polar residues" evidence="12">
    <location>
        <begin position="550"/>
        <end position="567"/>
    </location>
</feature>
<dbReference type="InterPro" id="IPR027417">
    <property type="entry name" value="P-loop_NTPase"/>
</dbReference>
<feature type="region of interest" description="Disordered" evidence="12">
    <location>
        <begin position="914"/>
        <end position="986"/>
    </location>
</feature>
<dbReference type="PANTHER" id="PTHR43394:SF11">
    <property type="entry name" value="ATP-BINDING CASSETTE TRANSPORTER"/>
    <property type="match status" value="1"/>
</dbReference>
<evidence type="ECO:0000313" key="16">
    <source>
        <dbReference type="EMBL" id="KAK1850444.1"/>
    </source>
</evidence>
<feature type="transmembrane region" description="Helical" evidence="13">
    <location>
        <begin position="2021"/>
        <end position="2041"/>
    </location>
</feature>
<dbReference type="InterPro" id="IPR017871">
    <property type="entry name" value="ABC_transporter-like_CS"/>
</dbReference>
<feature type="domain" description="ABC transmembrane type-1" evidence="15">
    <location>
        <begin position="1902"/>
        <end position="2189"/>
    </location>
</feature>
<evidence type="ECO:0000256" key="2">
    <source>
        <dbReference type="ARBA" id="ARBA00004308"/>
    </source>
</evidence>
<keyword evidence="11" id="KW-0175">Coiled coil</keyword>
<dbReference type="CDD" id="cd03249">
    <property type="entry name" value="ABC_MTABC3_MDL1_MDL2"/>
    <property type="match status" value="1"/>
</dbReference>
<feature type="coiled-coil region" evidence="11">
    <location>
        <begin position="678"/>
        <end position="712"/>
    </location>
</feature>
<feature type="compositionally biased region" description="Polar residues" evidence="12">
    <location>
        <begin position="914"/>
        <end position="927"/>
    </location>
</feature>
<gene>
    <name evidence="16" type="ORF">CCHR01_06922</name>
</gene>
<evidence type="ECO:0000256" key="3">
    <source>
        <dbReference type="ARBA" id="ARBA00007577"/>
    </source>
</evidence>
<protein>
    <submittedName>
        <fullName evidence="16">ABC multidrug transporter</fullName>
    </submittedName>
</protein>
<evidence type="ECO:0000259" key="15">
    <source>
        <dbReference type="PROSITE" id="PS50929"/>
    </source>
</evidence>
<keyword evidence="6" id="KW-0677">Repeat</keyword>
<dbReference type="CDD" id="cd18578">
    <property type="entry name" value="ABC_6TM_Pgp_ABCB1_D2_like"/>
    <property type="match status" value="1"/>
</dbReference>
<dbReference type="InterPro" id="IPR007483">
    <property type="entry name" value="Hamartin"/>
</dbReference>
<evidence type="ECO:0000256" key="5">
    <source>
        <dbReference type="ARBA" id="ARBA00022692"/>
    </source>
</evidence>
<dbReference type="Gene3D" id="3.40.50.300">
    <property type="entry name" value="P-loop containing nucleotide triphosphate hydrolases"/>
    <property type="match status" value="2"/>
</dbReference>
<dbReference type="FunFam" id="3.40.50.300:FF:001530">
    <property type="entry name" value="ABC multidrug transporter (Eurofung)"/>
    <property type="match status" value="1"/>
</dbReference>
<reference evidence="16" key="1">
    <citation type="submission" date="2023-01" db="EMBL/GenBank/DDBJ databases">
        <title>Colletotrichum chrysophilum M932 genome sequence.</title>
        <authorList>
            <person name="Baroncelli R."/>
        </authorList>
    </citation>
    <scope>NUCLEOTIDE SEQUENCE</scope>
    <source>
        <strain evidence="16">M932</strain>
    </source>
</reference>
<dbReference type="InterPro" id="IPR039421">
    <property type="entry name" value="Type_1_exporter"/>
</dbReference>
<dbReference type="GO" id="GO:0016887">
    <property type="term" value="F:ATP hydrolysis activity"/>
    <property type="evidence" value="ECO:0007669"/>
    <property type="project" value="InterPro"/>
</dbReference>
<keyword evidence="10 13" id="KW-0472">Membrane</keyword>
<dbReference type="SUPFAM" id="SSF90123">
    <property type="entry name" value="ABC transporter transmembrane region"/>
    <property type="match status" value="2"/>
</dbReference>
<feature type="region of interest" description="Disordered" evidence="12">
    <location>
        <begin position="550"/>
        <end position="580"/>
    </location>
</feature>
<dbReference type="InterPro" id="IPR036640">
    <property type="entry name" value="ABC1_TM_sf"/>
</dbReference>
<feature type="compositionally biased region" description="Basic and acidic residues" evidence="12">
    <location>
        <begin position="968"/>
        <end position="982"/>
    </location>
</feature>
<dbReference type="GO" id="GO:0015421">
    <property type="term" value="F:ABC-type oligopeptide transporter activity"/>
    <property type="evidence" value="ECO:0007669"/>
    <property type="project" value="TreeGrafter"/>
</dbReference>
<evidence type="ECO:0000256" key="9">
    <source>
        <dbReference type="ARBA" id="ARBA00022989"/>
    </source>
</evidence>
<dbReference type="Gene3D" id="1.20.1560.10">
    <property type="entry name" value="ABC transporter type 1, transmembrane domain"/>
    <property type="match status" value="1"/>
</dbReference>
<name>A0AAD9ARE7_9PEZI</name>
<proteinExistence type="inferred from homology"/>
<comment type="similarity">
    <text evidence="3">Belongs to the ABC transporter superfamily. ABCB family. Multidrug resistance exporter (TC 3.A.1.201) subfamily.</text>
</comment>
<feature type="coiled-coil region" evidence="11">
    <location>
        <begin position="737"/>
        <end position="788"/>
    </location>
</feature>
<evidence type="ECO:0000256" key="8">
    <source>
        <dbReference type="ARBA" id="ARBA00022840"/>
    </source>
</evidence>
<evidence type="ECO:0000256" key="7">
    <source>
        <dbReference type="ARBA" id="ARBA00022741"/>
    </source>
</evidence>
<dbReference type="GO" id="GO:0090374">
    <property type="term" value="P:oligopeptide export from mitochondrion"/>
    <property type="evidence" value="ECO:0007669"/>
    <property type="project" value="TreeGrafter"/>
</dbReference>
<accession>A0AAD9ARE7</accession>
<keyword evidence="4" id="KW-0813">Transport</keyword>